<evidence type="ECO:0000313" key="1">
    <source>
        <dbReference type="EMBL" id="OIV39832.1"/>
    </source>
</evidence>
<accession>A0A1J7CE37</accession>
<reference evidence="1 2" key="1">
    <citation type="submission" date="2016-10" db="EMBL/GenBank/DDBJ databases">
        <title>Draft Genome Sequence of Rhizobacteria Flavobacterium johnsoniae CI04.</title>
        <authorList>
            <person name="Bravo J.I."/>
            <person name="Lozano G.L."/>
            <person name="Handelsman J."/>
        </authorList>
    </citation>
    <scope>NUCLEOTIDE SEQUENCE [LARGE SCALE GENOMIC DNA]</scope>
    <source>
        <strain evidence="1 2">CI04</strain>
    </source>
</reference>
<evidence type="ECO:0000313" key="2">
    <source>
        <dbReference type="Proteomes" id="UP000182826"/>
    </source>
</evidence>
<sequence>MLNIFDGKPQTYIDCATEYFEESYKESGIPLDTVSKIYNGQILTKEMVLSIVDELEDWKQLENDLIEINYPYKFKDDSEKGKSK</sequence>
<proteinExistence type="predicted"/>
<organism evidence="1 2">
    <name type="scientific">Flavobacterium johnsoniae</name>
    <name type="common">Cytophaga johnsonae</name>
    <dbReference type="NCBI Taxonomy" id="986"/>
    <lineage>
        <taxon>Bacteria</taxon>
        <taxon>Pseudomonadati</taxon>
        <taxon>Bacteroidota</taxon>
        <taxon>Flavobacteriia</taxon>
        <taxon>Flavobacteriales</taxon>
        <taxon>Flavobacteriaceae</taxon>
        <taxon>Flavobacterium</taxon>
    </lineage>
</organism>
<dbReference type="AlphaFoldDB" id="A0A1J7CE37"/>
<dbReference type="Proteomes" id="UP000182826">
    <property type="component" value="Unassembled WGS sequence"/>
</dbReference>
<gene>
    <name evidence="1" type="ORF">BKM63_20705</name>
</gene>
<comment type="caution">
    <text evidence="1">The sequence shown here is derived from an EMBL/GenBank/DDBJ whole genome shotgun (WGS) entry which is preliminary data.</text>
</comment>
<protein>
    <submittedName>
        <fullName evidence="1">Uncharacterized protein</fullName>
    </submittedName>
</protein>
<dbReference type="EMBL" id="MLFK01000011">
    <property type="protein sequence ID" value="OIV39832.1"/>
    <property type="molecule type" value="Genomic_DNA"/>
</dbReference>
<keyword evidence="2" id="KW-1185">Reference proteome</keyword>
<name>A0A1J7CE37_FLAJO</name>
<dbReference type="RefSeq" id="WP_071638505.1">
    <property type="nucleotide sequence ID" value="NZ_MLFK01000011.1"/>
</dbReference>
<dbReference type="OrthoDB" id="361945at2"/>